<name>A0A9P3PU81_LYOSH</name>
<keyword evidence="2" id="KW-1185">Reference proteome</keyword>
<dbReference type="Proteomes" id="UP001063166">
    <property type="component" value="Unassembled WGS sequence"/>
</dbReference>
<evidence type="ECO:0000313" key="2">
    <source>
        <dbReference type="Proteomes" id="UP001063166"/>
    </source>
</evidence>
<dbReference type="AlphaFoldDB" id="A0A9P3PU81"/>
<reference evidence="1" key="1">
    <citation type="submission" date="2022-07" db="EMBL/GenBank/DDBJ databases">
        <title>The genome of Lyophyllum shimeji provides insight into the initial evolution of ectomycorrhizal fungal genome.</title>
        <authorList>
            <person name="Kobayashi Y."/>
            <person name="Shibata T."/>
            <person name="Hirakawa H."/>
            <person name="Shigenobu S."/>
            <person name="Nishiyama T."/>
            <person name="Yamada A."/>
            <person name="Hasebe M."/>
            <person name="Kawaguchi M."/>
        </authorList>
    </citation>
    <scope>NUCLEOTIDE SEQUENCE</scope>
    <source>
        <strain evidence="1">AT787</strain>
    </source>
</reference>
<dbReference type="EMBL" id="BRPK01000010">
    <property type="protein sequence ID" value="GLB41781.1"/>
    <property type="molecule type" value="Genomic_DNA"/>
</dbReference>
<proteinExistence type="predicted"/>
<accession>A0A9P3PU81</accession>
<sequence>MRLLQSRVHLPVMEVGPISAVDWFQVNGAPPAKYSTKDGQVLRPIAFNITPGARVPFAILEDATVLCHFVGMPPRVERSRRSELFTASPAPGPWPKRRAGLDMRTVRSDRGKILMRQVVD</sequence>
<evidence type="ECO:0000313" key="1">
    <source>
        <dbReference type="EMBL" id="GLB41781.1"/>
    </source>
</evidence>
<comment type="caution">
    <text evidence="1">The sequence shown here is derived from an EMBL/GenBank/DDBJ whole genome shotgun (WGS) entry which is preliminary data.</text>
</comment>
<organism evidence="1 2">
    <name type="scientific">Lyophyllum shimeji</name>
    <name type="common">Hon-shimeji</name>
    <name type="synonym">Tricholoma shimeji</name>
    <dbReference type="NCBI Taxonomy" id="47721"/>
    <lineage>
        <taxon>Eukaryota</taxon>
        <taxon>Fungi</taxon>
        <taxon>Dikarya</taxon>
        <taxon>Basidiomycota</taxon>
        <taxon>Agaricomycotina</taxon>
        <taxon>Agaricomycetes</taxon>
        <taxon>Agaricomycetidae</taxon>
        <taxon>Agaricales</taxon>
        <taxon>Tricholomatineae</taxon>
        <taxon>Lyophyllaceae</taxon>
        <taxon>Lyophyllum</taxon>
    </lineage>
</organism>
<protein>
    <submittedName>
        <fullName evidence="1">Uncharacterized protein</fullName>
    </submittedName>
</protein>
<gene>
    <name evidence="1" type="ORF">LshimejAT787_1003810</name>
</gene>